<accession>A0A1Y2HNT2</accession>
<feature type="domain" description="PHP" evidence="9">
    <location>
        <begin position="6"/>
        <end position="190"/>
    </location>
</feature>
<dbReference type="Gene3D" id="3.20.20.140">
    <property type="entry name" value="Metal-dependent hydrolases"/>
    <property type="match status" value="2"/>
</dbReference>
<comment type="pathway">
    <text evidence="1 8">Amino-acid biosynthesis; L-histidine biosynthesis; L-histidine from 5-phospho-alpha-D-ribose 1-diphosphate: step 8/9.</text>
</comment>
<evidence type="ECO:0000256" key="4">
    <source>
        <dbReference type="ARBA" id="ARBA00022605"/>
    </source>
</evidence>
<evidence type="ECO:0000256" key="1">
    <source>
        <dbReference type="ARBA" id="ARBA00004970"/>
    </source>
</evidence>
<sequence>MPFSQHSHSGQFCRHGSGILEDVVLAAIDRGMVAYALTEHVPRYSPEFRYPEESDMSVADLESQFSAFLAEARRLQVKYASQIDLIVGCETEFVTRDDTLAMLSSLPANPPFLLTVGSSPLAMYTAYFDAQFAMLELVQPKVVGHFDLIGIFATQAGIQHVDLVMHLWDSHVKRNLDWIAAHGALVEINSRAWKKGVPGYPHVAIAKRIKNEYGERVRFTLSDDAHAPGDVGMGYVEQVRRYIEQGVGLAELYYWSGSGEIKRVEVPGEDGGVWQQFFDPSK</sequence>
<dbReference type="InterPro" id="IPR016195">
    <property type="entry name" value="Pol/histidinol_Pase-like"/>
</dbReference>
<proteinExistence type="inferred from homology"/>
<dbReference type="InterPro" id="IPR004013">
    <property type="entry name" value="PHP_dom"/>
</dbReference>
<protein>
    <recommendedName>
        <fullName evidence="3 8">Histidinol-phosphatase</fullName>
        <shortName evidence="8">HolPase</shortName>
        <ecNumber evidence="3 8">3.1.3.15</ecNumber>
    </recommendedName>
</protein>
<evidence type="ECO:0000256" key="6">
    <source>
        <dbReference type="ARBA" id="ARBA00023102"/>
    </source>
</evidence>
<dbReference type="InterPro" id="IPR010140">
    <property type="entry name" value="Histidinol_P_phosphatase_HisJ"/>
</dbReference>
<keyword evidence="5 8" id="KW-0378">Hydrolase</keyword>
<evidence type="ECO:0000313" key="11">
    <source>
        <dbReference type="Proteomes" id="UP000193411"/>
    </source>
</evidence>
<comment type="caution">
    <text evidence="10">The sequence shown here is derived from an EMBL/GenBank/DDBJ whole genome shotgun (WGS) entry which is preliminary data.</text>
</comment>
<dbReference type="EMBL" id="MCFL01000018">
    <property type="protein sequence ID" value="ORZ36257.1"/>
    <property type="molecule type" value="Genomic_DNA"/>
</dbReference>
<evidence type="ECO:0000313" key="10">
    <source>
        <dbReference type="EMBL" id="ORZ36257.1"/>
    </source>
</evidence>
<evidence type="ECO:0000256" key="8">
    <source>
        <dbReference type="RuleBase" id="RU366003"/>
    </source>
</evidence>
<evidence type="ECO:0000256" key="2">
    <source>
        <dbReference type="ARBA" id="ARBA00009152"/>
    </source>
</evidence>
<dbReference type="Proteomes" id="UP000193411">
    <property type="component" value="Unassembled WGS sequence"/>
</dbReference>
<name>A0A1Y2HNT2_9FUNG</name>
<evidence type="ECO:0000256" key="3">
    <source>
        <dbReference type="ARBA" id="ARBA00013085"/>
    </source>
</evidence>
<keyword evidence="6 8" id="KW-0368">Histidine biosynthesis</keyword>
<dbReference type="Pfam" id="PF02811">
    <property type="entry name" value="PHP"/>
    <property type="match status" value="1"/>
</dbReference>
<evidence type="ECO:0000259" key="9">
    <source>
        <dbReference type="Pfam" id="PF02811"/>
    </source>
</evidence>
<dbReference type="UniPathway" id="UPA00031">
    <property type="reaction ID" value="UER00013"/>
</dbReference>
<dbReference type="PANTHER" id="PTHR21039">
    <property type="entry name" value="HISTIDINOL PHOSPHATASE-RELATED"/>
    <property type="match status" value="1"/>
</dbReference>
<keyword evidence="4 8" id="KW-0028">Amino-acid biosynthesis</keyword>
<dbReference type="PANTHER" id="PTHR21039:SF0">
    <property type="entry name" value="HISTIDINOL-PHOSPHATASE"/>
    <property type="match status" value="1"/>
</dbReference>
<gene>
    <name evidence="10" type="ORF">BCR44DRAFT_1499116</name>
</gene>
<dbReference type="EC" id="3.1.3.15" evidence="3 8"/>
<dbReference type="GO" id="GO:0000105">
    <property type="term" value="P:L-histidine biosynthetic process"/>
    <property type="evidence" value="ECO:0007669"/>
    <property type="project" value="UniProtKB-UniRule"/>
</dbReference>
<comment type="similarity">
    <text evidence="2 8">Belongs to the PHP hydrolase family. HisK subfamily.</text>
</comment>
<dbReference type="OrthoDB" id="5957391at2759"/>
<organism evidence="10 11">
    <name type="scientific">Catenaria anguillulae PL171</name>
    <dbReference type="NCBI Taxonomy" id="765915"/>
    <lineage>
        <taxon>Eukaryota</taxon>
        <taxon>Fungi</taxon>
        <taxon>Fungi incertae sedis</taxon>
        <taxon>Blastocladiomycota</taxon>
        <taxon>Blastocladiomycetes</taxon>
        <taxon>Blastocladiales</taxon>
        <taxon>Catenariaceae</taxon>
        <taxon>Catenaria</taxon>
    </lineage>
</organism>
<comment type="catalytic activity">
    <reaction evidence="7 8">
        <text>L-histidinol phosphate + H2O = L-histidinol + phosphate</text>
        <dbReference type="Rhea" id="RHEA:14465"/>
        <dbReference type="ChEBI" id="CHEBI:15377"/>
        <dbReference type="ChEBI" id="CHEBI:43474"/>
        <dbReference type="ChEBI" id="CHEBI:57699"/>
        <dbReference type="ChEBI" id="CHEBI:57980"/>
        <dbReference type="EC" id="3.1.3.15"/>
    </reaction>
</comment>
<reference evidence="10 11" key="1">
    <citation type="submission" date="2016-07" db="EMBL/GenBank/DDBJ databases">
        <title>Pervasive Adenine N6-methylation of Active Genes in Fungi.</title>
        <authorList>
            <consortium name="DOE Joint Genome Institute"/>
            <person name="Mondo S.J."/>
            <person name="Dannebaum R.O."/>
            <person name="Kuo R.C."/>
            <person name="Labutti K."/>
            <person name="Haridas S."/>
            <person name="Kuo A."/>
            <person name="Salamov A."/>
            <person name="Ahrendt S.R."/>
            <person name="Lipzen A."/>
            <person name="Sullivan W."/>
            <person name="Andreopoulos W.B."/>
            <person name="Clum A."/>
            <person name="Lindquist E."/>
            <person name="Daum C."/>
            <person name="Ramamoorthy G.K."/>
            <person name="Gryganskyi A."/>
            <person name="Culley D."/>
            <person name="Magnuson J.K."/>
            <person name="James T.Y."/>
            <person name="O'Malley M.A."/>
            <person name="Stajich J.E."/>
            <person name="Spatafora J.W."/>
            <person name="Visel A."/>
            <person name="Grigoriev I.V."/>
        </authorList>
    </citation>
    <scope>NUCLEOTIDE SEQUENCE [LARGE SCALE GENOMIC DNA]</scope>
    <source>
        <strain evidence="10 11">PL171</strain>
    </source>
</reference>
<dbReference type="STRING" id="765915.A0A1Y2HNT2"/>
<evidence type="ECO:0000256" key="5">
    <source>
        <dbReference type="ARBA" id="ARBA00022801"/>
    </source>
</evidence>
<dbReference type="SUPFAM" id="SSF89550">
    <property type="entry name" value="PHP domain-like"/>
    <property type="match status" value="1"/>
</dbReference>
<dbReference type="GO" id="GO:0004401">
    <property type="term" value="F:histidinol-phosphatase activity"/>
    <property type="evidence" value="ECO:0007669"/>
    <property type="project" value="UniProtKB-UniRule"/>
</dbReference>
<dbReference type="AlphaFoldDB" id="A0A1Y2HNT2"/>
<keyword evidence="11" id="KW-1185">Reference proteome</keyword>
<evidence type="ECO:0000256" key="7">
    <source>
        <dbReference type="ARBA" id="ARBA00049158"/>
    </source>
</evidence>
<dbReference type="GO" id="GO:0005737">
    <property type="term" value="C:cytoplasm"/>
    <property type="evidence" value="ECO:0007669"/>
    <property type="project" value="TreeGrafter"/>
</dbReference>